<organism evidence="9">
    <name type="scientific">Auxenochlorella protothecoides</name>
    <name type="common">Green microalga</name>
    <name type="synonym">Chlorella protothecoides</name>
    <dbReference type="NCBI Taxonomy" id="3075"/>
    <lineage>
        <taxon>Eukaryota</taxon>
        <taxon>Viridiplantae</taxon>
        <taxon>Chlorophyta</taxon>
        <taxon>core chlorophytes</taxon>
        <taxon>Trebouxiophyceae</taxon>
        <taxon>Chlorellales</taxon>
        <taxon>Chlorellaceae</taxon>
        <taxon>Auxenochlorella</taxon>
    </lineage>
</organism>
<proteinExistence type="predicted"/>
<dbReference type="EMBL" id="GDKF01002913">
    <property type="protein sequence ID" value="JAT75709.1"/>
    <property type="molecule type" value="Transcribed_RNA"/>
</dbReference>
<keyword evidence="3" id="KW-0498">Mitosis</keyword>
<gene>
    <name evidence="9" type="ORF">g.82355</name>
</gene>
<dbReference type="InterPro" id="IPR024789">
    <property type="entry name" value="APC4"/>
</dbReference>
<name>A0A1D2A919_AUXPR</name>
<dbReference type="GO" id="GO:0051301">
    <property type="term" value="P:cell division"/>
    <property type="evidence" value="ECO:0007669"/>
    <property type="project" value="UniProtKB-KW"/>
</dbReference>
<evidence type="ECO:0000256" key="2">
    <source>
        <dbReference type="ARBA" id="ARBA00022618"/>
    </source>
</evidence>
<dbReference type="GO" id="GO:0031145">
    <property type="term" value="P:anaphase-promoting complex-dependent catabolic process"/>
    <property type="evidence" value="ECO:0007669"/>
    <property type="project" value="InterPro"/>
</dbReference>
<dbReference type="Pfam" id="PF12896">
    <property type="entry name" value="ANAPC4"/>
    <property type="match status" value="1"/>
</dbReference>
<dbReference type="InterPro" id="IPR036322">
    <property type="entry name" value="WD40_repeat_dom_sf"/>
</dbReference>
<evidence type="ECO:0000313" key="9">
    <source>
        <dbReference type="EMBL" id="JAT75709.1"/>
    </source>
</evidence>
<feature type="non-terminal residue" evidence="9">
    <location>
        <position position="695"/>
    </location>
</feature>
<evidence type="ECO:0000256" key="4">
    <source>
        <dbReference type="ARBA" id="ARBA00022786"/>
    </source>
</evidence>
<dbReference type="PANTHER" id="PTHR13260:SF0">
    <property type="entry name" value="ANAPHASE-PROMOTING COMPLEX SUBUNIT 4"/>
    <property type="match status" value="1"/>
</dbReference>
<feature type="region of interest" description="Disordered" evidence="6">
    <location>
        <begin position="668"/>
        <end position="695"/>
    </location>
</feature>
<sequence>MCSAFTPLLERQLPCSVRHAAWCTTMDLLALVLEDNRLLLHRLNWQRLWVTTQDPQISALAWSQDGRELLVGGEDGSVTLLAAEDGAVMQRARLLPAPHAVVAVQWVEAPLPDTTPLFPDRVRRFFPPQKHSPALGLAGMGSRPAIGWPAEPASVSLLLALSASGDLVISTSTLQPLIQLTQTSQPAGDAAITASLSPDLAHCAVMCRSGDGGVTMTIRGTACLSENLAMLHRFGTMSALSRQLLGACMTAAGTMHQEWQTQATEWKAFAAGLRQTLDKFGDSTSVVCTLERVLRDGTISDGLQQYLSVDFGETGLKKLSRAVDGAVLSTHALMLDNVAPTLEQLAFLMGELRGASQLPAWKAVLSLDTVAVTRLEEQVLLLCLHVDTERRRLLSRGETLRMFFAWLLTVMRRVHQTSPDAMAWFPESHLKAVTRFLMGKAFDQDPTADFLLPKEGAEASHMPNWADFVLEQARAWSAQGQDVQACAASPPLQPWLIQLQGRLDRILEAPVRTLSQQVTLQGHHRASTPVDPGSASLCYLAATDRWAVALPSATPHVSTVVRGQGAGEAGPGKDASVQDMEPVRGCKPPTPDGPVLDCTFFGDSLLACISGGPAPALSLAPLFPDGPEAPQETRTRHLGCLPKRLAVSHSRKLACVLTSDQRALLFDLAADEEEGEEEREEEGEEEREEEGEEER</sequence>
<dbReference type="AlphaFoldDB" id="A0A1D2A919"/>
<evidence type="ECO:0000259" key="7">
    <source>
        <dbReference type="Pfam" id="PF12894"/>
    </source>
</evidence>
<dbReference type="InterPro" id="IPR024977">
    <property type="entry name" value="Apc4-like_WD40_dom"/>
</dbReference>
<evidence type="ECO:0000256" key="6">
    <source>
        <dbReference type="SAM" id="MobiDB-lite"/>
    </source>
</evidence>
<reference evidence="9" key="1">
    <citation type="submission" date="2015-08" db="EMBL/GenBank/DDBJ databases">
        <authorList>
            <person name="Babu N.S."/>
            <person name="Beckwith C.J."/>
            <person name="Beseler K.G."/>
            <person name="Brison A."/>
            <person name="Carone J.V."/>
            <person name="Caskin T.P."/>
            <person name="Diamond M."/>
            <person name="Durham M.E."/>
            <person name="Foxe J.M."/>
            <person name="Go M."/>
            <person name="Henderson B.A."/>
            <person name="Jones I.B."/>
            <person name="McGettigan J.A."/>
            <person name="Micheletti S.J."/>
            <person name="Nasrallah M.E."/>
            <person name="Ortiz D."/>
            <person name="Piller C.R."/>
            <person name="Privatt S.R."/>
            <person name="Schneider S.L."/>
            <person name="Sharp S."/>
            <person name="Smith T.C."/>
            <person name="Stanton J.D."/>
            <person name="Ullery H.E."/>
            <person name="Wilson R.J."/>
            <person name="Serrano M.G."/>
            <person name="Buck G."/>
            <person name="Lee V."/>
            <person name="Wang Y."/>
            <person name="Carvalho R."/>
            <person name="Voegtly L."/>
            <person name="Shi R."/>
            <person name="Duckworth R."/>
            <person name="Johnson A."/>
            <person name="Loviza R."/>
            <person name="Walstead R."/>
            <person name="Shah Z."/>
            <person name="Kiflezghi M."/>
            <person name="Wade K."/>
            <person name="Ball S.L."/>
            <person name="Bradley K.W."/>
            <person name="Asai D.J."/>
            <person name="Bowman C.A."/>
            <person name="Russell D.A."/>
            <person name="Pope W.H."/>
            <person name="Jacobs-Sera D."/>
            <person name="Hendrix R.W."/>
            <person name="Hatfull G.F."/>
        </authorList>
    </citation>
    <scope>NUCLEOTIDE SEQUENCE</scope>
</reference>
<dbReference type="GO" id="GO:0070979">
    <property type="term" value="P:protein K11-linked ubiquitination"/>
    <property type="evidence" value="ECO:0007669"/>
    <property type="project" value="TreeGrafter"/>
</dbReference>
<evidence type="ECO:0000256" key="1">
    <source>
        <dbReference type="ARBA" id="ARBA00016067"/>
    </source>
</evidence>
<dbReference type="Gene3D" id="2.130.10.10">
    <property type="entry name" value="YVTN repeat-like/Quinoprotein amine dehydrogenase"/>
    <property type="match status" value="1"/>
</dbReference>
<keyword evidence="2" id="KW-0132">Cell division</keyword>
<protein>
    <recommendedName>
        <fullName evidence="1">Anaphase-promoting complex subunit 4</fullName>
    </recommendedName>
</protein>
<dbReference type="PANTHER" id="PTHR13260">
    <property type="entry name" value="ANAPHASE PROMOTING COMPLEX SUBUNIT 4 APC4"/>
    <property type="match status" value="1"/>
</dbReference>
<dbReference type="InterPro" id="IPR024790">
    <property type="entry name" value="APC4_long_dom"/>
</dbReference>
<accession>A0A1D2A919</accession>
<keyword evidence="5" id="KW-0131">Cell cycle</keyword>
<dbReference type="GO" id="GO:0034399">
    <property type="term" value="C:nuclear periphery"/>
    <property type="evidence" value="ECO:0007669"/>
    <property type="project" value="TreeGrafter"/>
</dbReference>
<evidence type="ECO:0000259" key="8">
    <source>
        <dbReference type="Pfam" id="PF12896"/>
    </source>
</evidence>
<evidence type="ECO:0000256" key="3">
    <source>
        <dbReference type="ARBA" id="ARBA00022776"/>
    </source>
</evidence>
<dbReference type="GO" id="GO:0005680">
    <property type="term" value="C:anaphase-promoting complex"/>
    <property type="evidence" value="ECO:0007669"/>
    <property type="project" value="InterPro"/>
</dbReference>
<evidence type="ECO:0000256" key="5">
    <source>
        <dbReference type="ARBA" id="ARBA00023306"/>
    </source>
</evidence>
<dbReference type="InterPro" id="IPR015943">
    <property type="entry name" value="WD40/YVTN_repeat-like_dom_sf"/>
</dbReference>
<feature type="compositionally biased region" description="Acidic residues" evidence="6">
    <location>
        <begin position="669"/>
        <end position="695"/>
    </location>
</feature>
<feature type="domain" description="Anaphase-promoting complex subunit 4-like WD40" evidence="7">
    <location>
        <begin position="21"/>
        <end position="107"/>
    </location>
</feature>
<keyword evidence="4" id="KW-0833">Ubl conjugation pathway</keyword>
<feature type="domain" description="Anaphase-promoting complex subunit 4 long" evidence="8">
    <location>
        <begin position="224"/>
        <end position="414"/>
    </location>
</feature>
<dbReference type="Pfam" id="PF12894">
    <property type="entry name" value="ANAPC4_WD40"/>
    <property type="match status" value="1"/>
</dbReference>
<dbReference type="SUPFAM" id="SSF50978">
    <property type="entry name" value="WD40 repeat-like"/>
    <property type="match status" value="1"/>
</dbReference>